<evidence type="ECO:0000313" key="1">
    <source>
        <dbReference type="EMBL" id="MCI87705.1"/>
    </source>
</evidence>
<protein>
    <submittedName>
        <fullName evidence="1">Uncharacterized protein</fullName>
    </submittedName>
</protein>
<dbReference type="EMBL" id="LXQA011173238">
    <property type="protein sequence ID" value="MCI87705.1"/>
    <property type="molecule type" value="Genomic_DNA"/>
</dbReference>
<sequence>MTMMSLQRPPPGLQRQWRWSDDDERLMVQYFLG</sequence>
<accession>A0A392VLS4</accession>
<evidence type="ECO:0000313" key="2">
    <source>
        <dbReference type="Proteomes" id="UP000265520"/>
    </source>
</evidence>
<reference evidence="1 2" key="1">
    <citation type="journal article" date="2018" name="Front. Plant Sci.">
        <title>Red Clover (Trifolium pratense) and Zigzag Clover (T. medium) - A Picture of Genomic Similarities and Differences.</title>
        <authorList>
            <person name="Dluhosova J."/>
            <person name="Istvanek J."/>
            <person name="Nedelnik J."/>
            <person name="Repkova J."/>
        </authorList>
    </citation>
    <scope>NUCLEOTIDE SEQUENCE [LARGE SCALE GENOMIC DNA]</scope>
    <source>
        <strain evidence="2">cv. 10/8</strain>
        <tissue evidence="1">Leaf</tissue>
    </source>
</reference>
<organism evidence="1 2">
    <name type="scientific">Trifolium medium</name>
    <dbReference type="NCBI Taxonomy" id="97028"/>
    <lineage>
        <taxon>Eukaryota</taxon>
        <taxon>Viridiplantae</taxon>
        <taxon>Streptophyta</taxon>
        <taxon>Embryophyta</taxon>
        <taxon>Tracheophyta</taxon>
        <taxon>Spermatophyta</taxon>
        <taxon>Magnoliopsida</taxon>
        <taxon>eudicotyledons</taxon>
        <taxon>Gunneridae</taxon>
        <taxon>Pentapetalae</taxon>
        <taxon>rosids</taxon>
        <taxon>fabids</taxon>
        <taxon>Fabales</taxon>
        <taxon>Fabaceae</taxon>
        <taxon>Papilionoideae</taxon>
        <taxon>50 kb inversion clade</taxon>
        <taxon>NPAAA clade</taxon>
        <taxon>Hologalegina</taxon>
        <taxon>IRL clade</taxon>
        <taxon>Trifolieae</taxon>
        <taxon>Trifolium</taxon>
    </lineage>
</organism>
<dbReference type="AlphaFoldDB" id="A0A392VLS4"/>
<name>A0A392VLS4_9FABA</name>
<proteinExistence type="predicted"/>
<comment type="caution">
    <text evidence="1">The sequence shown here is derived from an EMBL/GenBank/DDBJ whole genome shotgun (WGS) entry which is preliminary data.</text>
</comment>
<dbReference type="Proteomes" id="UP000265520">
    <property type="component" value="Unassembled WGS sequence"/>
</dbReference>
<keyword evidence="2" id="KW-1185">Reference proteome</keyword>
<feature type="non-terminal residue" evidence="1">
    <location>
        <position position="33"/>
    </location>
</feature>